<reference evidence="2 3" key="1">
    <citation type="submission" date="2018-01" db="EMBL/GenBank/DDBJ databases">
        <title>Complete and assembled Genome of Pantoea gaviniae DSM22758T.</title>
        <authorList>
            <person name="Stevens M.J.A."/>
            <person name="Zurfluh K."/>
            <person name="Stephan R."/>
        </authorList>
    </citation>
    <scope>NUCLEOTIDE SEQUENCE [LARGE SCALE GENOMIC DNA]</scope>
    <source>
        <strain evidence="2 3">DSM 22758</strain>
    </source>
</reference>
<organism evidence="2 3">
    <name type="scientific">Mixta gaviniae</name>
    <dbReference type="NCBI Taxonomy" id="665914"/>
    <lineage>
        <taxon>Bacteria</taxon>
        <taxon>Pseudomonadati</taxon>
        <taxon>Pseudomonadota</taxon>
        <taxon>Gammaproteobacteria</taxon>
        <taxon>Enterobacterales</taxon>
        <taxon>Erwiniaceae</taxon>
        <taxon>Mixta</taxon>
    </lineage>
</organism>
<dbReference type="EMBL" id="CP026377">
    <property type="protein sequence ID" value="AUX93789.1"/>
    <property type="molecule type" value="Genomic_DNA"/>
</dbReference>
<sequence length="76" mass="9001">MRAARDRLTAEAHQKKVKMAGVTLFKQAANDHQKQIKNPLYPGPVPNWRDQAEGCYSIRKRQRDRQRDRETERQRA</sequence>
<dbReference type="KEGG" id="pgz:C2E15_12355"/>
<evidence type="ECO:0000313" key="3">
    <source>
        <dbReference type="Proteomes" id="UP000238365"/>
    </source>
</evidence>
<feature type="region of interest" description="Disordered" evidence="1">
    <location>
        <begin position="33"/>
        <end position="76"/>
    </location>
</feature>
<dbReference type="Proteomes" id="UP000238365">
    <property type="component" value="Chromosome"/>
</dbReference>
<protein>
    <submittedName>
        <fullName evidence="2">Uncharacterized protein</fullName>
    </submittedName>
</protein>
<name>A0A2L0IH05_9GAMM</name>
<accession>A0A2L0IH05</accession>
<evidence type="ECO:0000256" key="1">
    <source>
        <dbReference type="SAM" id="MobiDB-lite"/>
    </source>
</evidence>
<evidence type="ECO:0000313" key="2">
    <source>
        <dbReference type="EMBL" id="AUX93789.1"/>
    </source>
</evidence>
<dbReference type="AlphaFoldDB" id="A0A2L0IH05"/>
<proteinExistence type="predicted"/>
<keyword evidence="3" id="KW-1185">Reference proteome</keyword>
<feature type="compositionally biased region" description="Basic and acidic residues" evidence="1">
    <location>
        <begin position="65"/>
        <end position="76"/>
    </location>
</feature>
<gene>
    <name evidence="2" type="ORF">C2E15_12355</name>
</gene>